<organism evidence="5 6">
    <name type="scientific">Tanacetum coccineum</name>
    <dbReference type="NCBI Taxonomy" id="301880"/>
    <lineage>
        <taxon>Eukaryota</taxon>
        <taxon>Viridiplantae</taxon>
        <taxon>Streptophyta</taxon>
        <taxon>Embryophyta</taxon>
        <taxon>Tracheophyta</taxon>
        <taxon>Spermatophyta</taxon>
        <taxon>Magnoliopsida</taxon>
        <taxon>eudicotyledons</taxon>
        <taxon>Gunneridae</taxon>
        <taxon>Pentapetalae</taxon>
        <taxon>asterids</taxon>
        <taxon>campanulids</taxon>
        <taxon>Asterales</taxon>
        <taxon>Asteraceae</taxon>
        <taxon>Asteroideae</taxon>
        <taxon>Anthemideae</taxon>
        <taxon>Anthemidinae</taxon>
        <taxon>Tanacetum</taxon>
    </lineage>
</organism>
<name>A0ABQ4WSQ6_9ASTR</name>
<reference evidence="5" key="1">
    <citation type="journal article" date="2022" name="Int. J. Mol. Sci.">
        <title>Draft Genome of Tanacetum Coccineum: Genomic Comparison of Closely Related Tanacetum-Family Plants.</title>
        <authorList>
            <person name="Yamashiro T."/>
            <person name="Shiraishi A."/>
            <person name="Nakayama K."/>
            <person name="Satake H."/>
        </authorList>
    </citation>
    <scope>NUCLEOTIDE SEQUENCE</scope>
</reference>
<evidence type="ECO:0000256" key="3">
    <source>
        <dbReference type="ARBA" id="ARBA00022840"/>
    </source>
</evidence>
<accession>A0ABQ4WSQ6</accession>
<sequence>MKLAAIMDQNGEIFLVNEELHSLYWGRQTLWPSYSLYVAKGVTDYLDFSCQHEVALSPLRVVSFNSQEPDIEKKRKDLESKLNLIYLGGDGRKSDLPSLGKSLLSFSTPEYHPPKDISSFLLQPFFWDPNTAIQFISTISDLLEGKWDWYQARKLVKDNINQNQVFTNQWFQLGCLTNVLDVGFVKERVAQRHIMPYDYTDGCDLVRIFRNGFSHHGEMDKKVREKVGKTKADIVLYLNSTFPKLVLSLHNAGLEIYRRDVVLLDPDKAPSNLGVFYEGRIRFGR</sequence>
<evidence type="ECO:0000313" key="6">
    <source>
        <dbReference type="Proteomes" id="UP001151760"/>
    </source>
</evidence>
<keyword evidence="2" id="KW-0547">Nucleotide-binding</keyword>
<keyword evidence="6" id="KW-1185">Reference proteome</keyword>
<evidence type="ECO:0000256" key="1">
    <source>
        <dbReference type="ARBA" id="ARBA00022729"/>
    </source>
</evidence>
<dbReference type="EMBL" id="BQNB010008901">
    <property type="protein sequence ID" value="GJS55934.1"/>
    <property type="molecule type" value="Genomic_DNA"/>
</dbReference>
<gene>
    <name evidence="5" type="ORF">Tco_0629296</name>
</gene>
<evidence type="ECO:0000256" key="2">
    <source>
        <dbReference type="ARBA" id="ARBA00022741"/>
    </source>
</evidence>
<dbReference type="Proteomes" id="UP001151760">
    <property type="component" value="Unassembled WGS sequence"/>
</dbReference>
<evidence type="ECO:0000259" key="4">
    <source>
        <dbReference type="PROSITE" id="PS51392"/>
    </source>
</evidence>
<evidence type="ECO:0000313" key="5">
    <source>
        <dbReference type="EMBL" id="GJS55934.1"/>
    </source>
</evidence>
<keyword evidence="3" id="KW-0067">ATP-binding</keyword>
<dbReference type="PANTHER" id="PTHR13954:SF6">
    <property type="entry name" value="NON-SPECIFIC SERINE_THREONINE PROTEIN KINASE"/>
    <property type="match status" value="1"/>
</dbReference>
<dbReference type="InterPro" id="IPR010513">
    <property type="entry name" value="KEN_dom"/>
</dbReference>
<dbReference type="Gene3D" id="1.20.1440.180">
    <property type="entry name" value="KEN domain"/>
    <property type="match status" value="1"/>
</dbReference>
<comment type="caution">
    <text evidence="5">The sequence shown here is derived from an EMBL/GenBank/DDBJ whole genome shotgun (WGS) entry which is preliminary data.</text>
</comment>
<dbReference type="InterPro" id="IPR045133">
    <property type="entry name" value="IRE1/2-like"/>
</dbReference>
<proteinExistence type="predicted"/>
<reference evidence="5" key="2">
    <citation type="submission" date="2022-01" db="EMBL/GenBank/DDBJ databases">
        <authorList>
            <person name="Yamashiro T."/>
            <person name="Shiraishi A."/>
            <person name="Satake H."/>
            <person name="Nakayama K."/>
        </authorList>
    </citation>
    <scope>NUCLEOTIDE SEQUENCE</scope>
</reference>
<keyword evidence="1" id="KW-0732">Signal</keyword>
<dbReference type="Pfam" id="PF06479">
    <property type="entry name" value="Ribonuc_2-5A"/>
    <property type="match status" value="1"/>
</dbReference>
<dbReference type="PANTHER" id="PTHR13954">
    <property type="entry name" value="IRE1-RELATED"/>
    <property type="match status" value="1"/>
</dbReference>
<protein>
    <submittedName>
        <fullName evidence="5">Serine/threonine-protein kinase/endoribonuclease IRE1a-like protein</fullName>
    </submittedName>
</protein>
<dbReference type="PROSITE" id="PS51392">
    <property type="entry name" value="KEN"/>
    <property type="match status" value="1"/>
</dbReference>
<feature type="domain" description="KEN" evidence="4">
    <location>
        <begin position="129"/>
        <end position="269"/>
    </location>
</feature>
<dbReference type="InterPro" id="IPR038357">
    <property type="entry name" value="KEN_sf"/>
</dbReference>